<sequence length="131" mass="14506">MLQRSISQQLALQPQHPAGGWGRIEDFRRARCCHGAAPGGPRCCDATVVGATMKRRRRCFKCCKASSGALEPSVRWSHRCCVGVMPELHWIFIKTVDAALDLCWSCIGASSEPSKLHWSSTGVSYGRRCDR</sequence>
<evidence type="ECO:0000313" key="2">
    <source>
        <dbReference type="EMBL" id="BAJ92208.1"/>
    </source>
</evidence>
<feature type="compositionally biased region" description="Polar residues" evidence="1">
    <location>
        <begin position="112"/>
        <end position="123"/>
    </location>
</feature>
<dbReference type="AlphaFoldDB" id="F2DAT7"/>
<accession>F2DAT7</accession>
<organism evidence="2">
    <name type="scientific">Hordeum vulgare subsp. vulgare</name>
    <name type="common">Domesticated barley</name>
    <dbReference type="NCBI Taxonomy" id="112509"/>
    <lineage>
        <taxon>Eukaryota</taxon>
        <taxon>Viridiplantae</taxon>
        <taxon>Streptophyta</taxon>
        <taxon>Embryophyta</taxon>
        <taxon>Tracheophyta</taxon>
        <taxon>Spermatophyta</taxon>
        <taxon>Magnoliopsida</taxon>
        <taxon>Liliopsida</taxon>
        <taxon>Poales</taxon>
        <taxon>Poaceae</taxon>
        <taxon>BOP clade</taxon>
        <taxon>Pooideae</taxon>
        <taxon>Triticodae</taxon>
        <taxon>Triticeae</taxon>
        <taxon>Hordeinae</taxon>
        <taxon>Hordeum</taxon>
    </lineage>
</organism>
<protein>
    <submittedName>
        <fullName evidence="2">Predicted protein</fullName>
    </submittedName>
</protein>
<feature type="region of interest" description="Disordered" evidence="1">
    <location>
        <begin position="112"/>
        <end position="131"/>
    </location>
</feature>
<reference evidence="2" key="1">
    <citation type="journal article" date="2011" name="Plant Physiol.">
        <title>Comprehensive sequence analysis of 24,783 barley full-length cDNAs derived from 12 clone libraries.</title>
        <authorList>
            <person name="Matsumoto T."/>
            <person name="Tanaka T."/>
            <person name="Sakai H."/>
            <person name="Amano N."/>
            <person name="Kanamori H."/>
            <person name="Kurita K."/>
            <person name="Kikuta A."/>
            <person name="Kamiya K."/>
            <person name="Yamamoto M."/>
            <person name="Ikawa H."/>
            <person name="Fujii N."/>
            <person name="Hori K."/>
            <person name="Itoh T."/>
            <person name="Sato K."/>
        </authorList>
    </citation>
    <scope>NUCLEOTIDE SEQUENCE</scope>
    <source>
        <tissue evidence="2">Leaf</tissue>
    </source>
</reference>
<dbReference type="EMBL" id="AK361001">
    <property type="protein sequence ID" value="BAJ92208.1"/>
    <property type="molecule type" value="mRNA"/>
</dbReference>
<proteinExistence type="evidence at transcript level"/>
<evidence type="ECO:0000256" key="1">
    <source>
        <dbReference type="SAM" id="MobiDB-lite"/>
    </source>
</evidence>
<name>F2DAT7_HORVV</name>